<gene>
    <name evidence="2" type="ORF">TW71_06310</name>
</gene>
<proteinExistence type="predicted"/>
<evidence type="ECO:0000313" key="2">
    <source>
        <dbReference type="EMBL" id="KJY76268.1"/>
    </source>
</evidence>
<dbReference type="CDD" id="cd20746">
    <property type="entry name" value="FIX_Ntox15_NUC_DUF4112_RhsA-like"/>
    <property type="match status" value="1"/>
</dbReference>
<sequence length="517" mass="58614">MFLNTVLGVIPGIDQVMDARDITANIFFLCDEEKRKSTEAWVNLVISAIGAIPMLGSVMKGIGKAIQQKKSRDELFAVLRGFGKGDVDKFIKNIDWDSIKYEILEIIFQSIESFNSVLDELAKYAGWFGYPVYAEEIAGFQSTLNTVKKEAEKNVPDALMYFKDLLDQSISRGKHRSTNGSNQQKSTAQAGNHDEKVSQDKKNKKPDECWLCEKKVGANKPKQSSATDCDENGFKGKYYSTKNKKHGFTSRGTSKNGHYPWNMLKAHNNRSNASSMQHPLYARCYDKHLDGKSYVRPQQIWNEQEALDAFEELKALGGTDREKIESLEKNLQAHHIITVNEMESNKFLFKKLPFLGYDLNDWHNIIVLPGIPELACFYEMPLHSGNHPSAYTSNVKAQLQDLAQDIKDSMFCDERGFNASEEIAKVMKQISSEIYKKIIYFNKNGALNHNNYDIYKTGNKGCCNMLKHSDIEPNSSPCRHRSLSKGDILLHHDFRTTKSGVPTRIPYLGARISKLGY</sequence>
<comment type="caution">
    <text evidence="2">The sequence shown here is derived from an EMBL/GenBank/DDBJ whole genome shotgun (WGS) entry which is preliminary data.</text>
</comment>
<dbReference type="AlphaFoldDB" id="A0A837GA28"/>
<protein>
    <submittedName>
        <fullName evidence="2">Uncharacterized protein</fullName>
    </submittedName>
</protein>
<organism evidence="2">
    <name type="scientific">Vibrio coralliilyticus</name>
    <dbReference type="NCBI Taxonomy" id="190893"/>
    <lineage>
        <taxon>Bacteria</taxon>
        <taxon>Pseudomonadati</taxon>
        <taxon>Pseudomonadota</taxon>
        <taxon>Gammaproteobacteria</taxon>
        <taxon>Vibrionales</taxon>
        <taxon>Vibrionaceae</taxon>
        <taxon>Vibrio</taxon>
    </lineage>
</organism>
<evidence type="ECO:0000256" key="1">
    <source>
        <dbReference type="SAM" id="MobiDB-lite"/>
    </source>
</evidence>
<feature type="compositionally biased region" description="Polar residues" evidence="1">
    <location>
        <begin position="178"/>
        <end position="190"/>
    </location>
</feature>
<dbReference type="InterPro" id="IPR032871">
    <property type="entry name" value="AHH_dom_containing"/>
</dbReference>
<dbReference type="EMBL" id="JXXR01000004">
    <property type="protein sequence ID" value="KJY76268.1"/>
    <property type="molecule type" value="Genomic_DNA"/>
</dbReference>
<reference evidence="2" key="1">
    <citation type="journal article" date="2015" name="BMC Genomics">
        <title>Genome mining reveals unlocked bioactive potential of marine Gram-negative bacteria.</title>
        <authorList>
            <person name="Machado H."/>
            <person name="Sonnenschein E.C."/>
            <person name="Melchiorsen J."/>
            <person name="Gram L."/>
        </authorList>
    </citation>
    <scope>NUCLEOTIDE SEQUENCE</scope>
    <source>
        <strain evidence="2">S2052</strain>
    </source>
</reference>
<feature type="compositionally biased region" description="Basic and acidic residues" evidence="1">
    <location>
        <begin position="192"/>
        <end position="202"/>
    </location>
</feature>
<dbReference type="InterPro" id="IPR049802">
    <property type="entry name" value="RhsC-like_FIX"/>
</dbReference>
<feature type="region of interest" description="Disordered" evidence="1">
    <location>
        <begin position="172"/>
        <end position="202"/>
    </location>
</feature>
<accession>A0A837GA28</accession>
<name>A0A837GA28_9VIBR</name>
<dbReference type="Pfam" id="PF14412">
    <property type="entry name" value="AHH"/>
    <property type="match status" value="1"/>
</dbReference>